<dbReference type="EC" id="2.1.1.233" evidence="3"/>
<evidence type="ECO:0000256" key="5">
    <source>
        <dbReference type="ARBA" id="ARBA00022679"/>
    </source>
</evidence>
<organism evidence="8 9">
    <name type="scientific">Theileria orientalis</name>
    <dbReference type="NCBI Taxonomy" id="68886"/>
    <lineage>
        <taxon>Eukaryota</taxon>
        <taxon>Sar</taxon>
        <taxon>Alveolata</taxon>
        <taxon>Apicomplexa</taxon>
        <taxon>Aconoidasida</taxon>
        <taxon>Piroplasmida</taxon>
        <taxon>Theileriidae</taxon>
        <taxon>Theileria</taxon>
    </lineage>
</organism>
<keyword evidence="6" id="KW-0949">S-adenosyl-L-methionine</keyword>
<gene>
    <name evidence="8" type="ORF">MACJ_002690</name>
</gene>
<name>A0A976QVN3_THEOR</name>
<protein>
    <recommendedName>
        <fullName evidence="3">[phosphatase 2A protein]-leucine-carboxy methyltransferase</fullName>
        <ecNumber evidence="3">2.1.1.233</ecNumber>
    </recommendedName>
    <alternativeName>
        <fullName evidence="7">[Phosphatase 2A protein]-leucine-carboxy methyltransferase 1</fullName>
    </alternativeName>
</protein>
<sequence length="684" mass="81082">MTANKPDDVINTSHGVSNFKRSAVDRGYYKDDFIRLFTSPYQSLQAIDMWAYLRITTLRKLVHEFMETFKGEKVQFVDLGSGLSTFSLYVLHTYENVVCFDIDFIHHMRHKAQLIHKSNRFSHLNYQLVDGLLVSDTYKMMHMDFENLEEVYKLEEHGVSRDLPTFFLSEFCLTYVENEKSDKVIEFLAGFSNRPSAYAFLDYVGSWTKFGTWYGDLFEKFGAEFKSFRKYDTIEKHVGRHKELGWDYTMVNQMTFTYNEILTDEERRRVVNLDNFKDFYEAGVYCNHTVIGIAVKPKEELFRLVDLYDSEKMGQHRSKKYPDFIPYDHGFDPDEFDVEYFTKMLHIFVRNCIELKYYDGDYFKYFAPKSSQTPFHSMYSYIRVTGNRKIFENFIRCCRNQRIQFVNLGSGLDITSLWILDNFKNAVCFDLDLESQIKMKVNVIKNTQELLNMFPDHTITDTTFHSDKYHILPCDFRNIDDLNKLKEFGFSSELPTIYLSEFVLTYIENHLSNKVIERLSNMSSGPSILVYHEYKNNTILYSLIEYPTEELQIERYKTLGWDNTHIFYYNSVYNYMIDKNERKRVRSIENFNDMKHLAVMCSHSSIGVSVKNCNGMEDFLKFLDSSYFDDDLENILPKYSDKEIESVFDSEFFDKVTENLYNVTCAPNTEESREFLIDSVNFHK</sequence>
<evidence type="ECO:0000313" key="9">
    <source>
        <dbReference type="Proteomes" id="UP000244803"/>
    </source>
</evidence>
<dbReference type="InterPro" id="IPR016651">
    <property type="entry name" value="LCMT1"/>
</dbReference>
<evidence type="ECO:0000256" key="2">
    <source>
        <dbReference type="ARBA" id="ARBA00010703"/>
    </source>
</evidence>
<dbReference type="Gene3D" id="3.40.50.150">
    <property type="entry name" value="Vaccinia Virus protein VP39"/>
    <property type="match status" value="2"/>
</dbReference>
<dbReference type="GO" id="GO:0032259">
    <property type="term" value="P:methylation"/>
    <property type="evidence" value="ECO:0007669"/>
    <property type="project" value="UniProtKB-KW"/>
</dbReference>
<accession>A0A976QVN3</accession>
<dbReference type="PANTHER" id="PTHR13600:SF21">
    <property type="entry name" value="LEUCINE CARBOXYL METHYLTRANSFERASE 1"/>
    <property type="match status" value="1"/>
</dbReference>
<keyword evidence="4 8" id="KW-0489">Methyltransferase</keyword>
<dbReference type="PANTHER" id="PTHR13600">
    <property type="entry name" value="LEUCINE CARBOXYL METHYLTRANSFERASE"/>
    <property type="match status" value="1"/>
</dbReference>
<comment type="similarity">
    <text evidence="2">Belongs to the methyltransferase superfamily. LCMT family.</text>
</comment>
<dbReference type="EMBL" id="CP056067">
    <property type="protein sequence ID" value="UKJ89439.2"/>
    <property type="molecule type" value="Genomic_DNA"/>
</dbReference>
<reference evidence="8" key="1">
    <citation type="submission" date="2022-07" db="EMBL/GenBank/DDBJ databases">
        <title>Evaluation of T. orientalis genome assembly methods using nanopore sequencing and analysis of variation between genomes.</title>
        <authorList>
            <person name="Yam J."/>
            <person name="Micallef M.L."/>
            <person name="Liu M."/>
            <person name="Djordjevic S.P."/>
            <person name="Bogema D.R."/>
            <person name="Jenkins C."/>
        </authorList>
    </citation>
    <scope>NUCLEOTIDE SEQUENCE</scope>
    <source>
        <strain evidence="8">Fish Creek</strain>
    </source>
</reference>
<evidence type="ECO:0000256" key="3">
    <source>
        <dbReference type="ARBA" id="ARBA00012834"/>
    </source>
</evidence>
<evidence type="ECO:0000256" key="1">
    <source>
        <dbReference type="ARBA" id="ARBA00000724"/>
    </source>
</evidence>
<proteinExistence type="inferred from homology"/>
<evidence type="ECO:0000256" key="7">
    <source>
        <dbReference type="ARBA" id="ARBA00032526"/>
    </source>
</evidence>
<dbReference type="InterPro" id="IPR029063">
    <property type="entry name" value="SAM-dependent_MTases_sf"/>
</dbReference>
<evidence type="ECO:0000256" key="6">
    <source>
        <dbReference type="ARBA" id="ARBA00022691"/>
    </source>
</evidence>
<keyword evidence="5" id="KW-0808">Transferase</keyword>
<dbReference type="InterPro" id="IPR007213">
    <property type="entry name" value="Ppm1/Ppm2/Tcmp"/>
</dbReference>
<dbReference type="GO" id="GO:0018423">
    <property type="term" value="F:protein C-terminal leucine carboxyl O-methyltransferase activity"/>
    <property type="evidence" value="ECO:0007669"/>
    <property type="project" value="UniProtKB-EC"/>
</dbReference>
<evidence type="ECO:0000313" key="8">
    <source>
        <dbReference type="EMBL" id="UKJ89439.2"/>
    </source>
</evidence>
<dbReference type="AlphaFoldDB" id="A0A976QVN3"/>
<dbReference type="Pfam" id="PF04072">
    <property type="entry name" value="LCM"/>
    <property type="match status" value="2"/>
</dbReference>
<dbReference type="Proteomes" id="UP000244803">
    <property type="component" value="Chromosome 4"/>
</dbReference>
<dbReference type="OrthoDB" id="203237at2759"/>
<dbReference type="SUPFAM" id="SSF53335">
    <property type="entry name" value="S-adenosyl-L-methionine-dependent methyltransferases"/>
    <property type="match status" value="2"/>
</dbReference>
<evidence type="ECO:0000256" key="4">
    <source>
        <dbReference type="ARBA" id="ARBA00022603"/>
    </source>
</evidence>
<comment type="catalytic activity">
    <reaction evidence="1">
        <text>[phosphatase 2A protein]-C-terminal L-leucine + S-adenosyl-L-methionine = [phosphatase 2A protein]-C-terminal L-leucine methyl ester + S-adenosyl-L-homocysteine</text>
        <dbReference type="Rhea" id="RHEA:48544"/>
        <dbReference type="Rhea" id="RHEA-COMP:12134"/>
        <dbReference type="Rhea" id="RHEA-COMP:12135"/>
        <dbReference type="ChEBI" id="CHEBI:57856"/>
        <dbReference type="ChEBI" id="CHEBI:59789"/>
        <dbReference type="ChEBI" id="CHEBI:90516"/>
        <dbReference type="ChEBI" id="CHEBI:90517"/>
        <dbReference type="EC" id="2.1.1.233"/>
    </reaction>
</comment>